<reference evidence="2 3" key="1">
    <citation type="submission" date="2016-11" db="EMBL/GenBank/DDBJ databases">
        <authorList>
            <person name="Jaros S."/>
            <person name="Januszkiewicz K."/>
            <person name="Wedrychowicz H."/>
        </authorList>
    </citation>
    <scope>NUCLEOTIDE SEQUENCE [LARGE SCALE GENOMIC DNA]</scope>
    <source>
        <strain evidence="2 3">CGMCC 1.12145</strain>
    </source>
</reference>
<dbReference type="EMBL" id="FPJE01000004">
    <property type="protein sequence ID" value="SFW28557.1"/>
    <property type="molecule type" value="Genomic_DNA"/>
</dbReference>
<evidence type="ECO:0000313" key="2">
    <source>
        <dbReference type="EMBL" id="SFW28557.1"/>
    </source>
</evidence>
<accession>A0A1K1MZY5</accession>
<protein>
    <recommendedName>
        <fullName evidence="1">DUF6973 domain-containing protein</fullName>
    </recommendedName>
</protein>
<dbReference type="AlphaFoldDB" id="A0A1K1MZY5"/>
<dbReference type="Pfam" id="PF22322">
    <property type="entry name" value="DUF6973"/>
    <property type="match status" value="1"/>
</dbReference>
<organism evidence="2 3">
    <name type="scientific">Sinomicrobium oceani</name>
    <dbReference type="NCBI Taxonomy" id="1150368"/>
    <lineage>
        <taxon>Bacteria</taxon>
        <taxon>Pseudomonadati</taxon>
        <taxon>Bacteroidota</taxon>
        <taxon>Flavobacteriia</taxon>
        <taxon>Flavobacteriales</taxon>
        <taxon>Flavobacteriaceae</taxon>
        <taxon>Sinomicrobium</taxon>
    </lineage>
</organism>
<evidence type="ECO:0000259" key="1">
    <source>
        <dbReference type="Pfam" id="PF22322"/>
    </source>
</evidence>
<sequence>MSLWKLIRHLKFRQILSLVVLFAKWPLMLYPTAKATLKTMRICHDLYPEKHQGNGRGNAFRHALWNILITREAMKWNRNKQKSLDWAKIITDWHEKFAPNKEPARFMDLHNNAKGRELFERWTEKRDVLTDRYIVKQLKEAMAGSKKITGITETDYPGLVYIEEP</sequence>
<dbReference type="Proteomes" id="UP000182248">
    <property type="component" value="Unassembled WGS sequence"/>
</dbReference>
<dbReference type="InterPro" id="IPR054246">
    <property type="entry name" value="DUF6973"/>
</dbReference>
<name>A0A1K1MZY5_9FLAO</name>
<keyword evidence="3" id="KW-1185">Reference proteome</keyword>
<feature type="domain" description="DUF6973" evidence="1">
    <location>
        <begin position="20"/>
        <end position="143"/>
    </location>
</feature>
<gene>
    <name evidence="2" type="ORF">SAMN02927921_00920</name>
</gene>
<evidence type="ECO:0000313" key="3">
    <source>
        <dbReference type="Proteomes" id="UP000182248"/>
    </source>
</evidence>
<dbReference type="STRING" id="1150368.SAMN02927921_00920"/>
<proteinExistence type="predicted"/>